<dbReference type="InterPro" id="IPR002850">
    <property type="entry name" value="PIN_toxin-like"/>
</dbReference>
<dbReference type="SUPFAM" id="SSF88723">
    <property type="entry name" value="PIN domain-like"/>
    <property type="match status" value="1"/>
</dbReference>
<dbReference type="PANTHER" id="PTHR34610:SF4">
    <property type="entry name" value="SLL8027 PROTEIN"/>
    <property type="match status" value="1"/>
</dbReference>
<dbReference type="Proteomes" id="UP000231246">
    <property type="component" value="Unassembled WGS sequence"/>
</dbReference>
<dbReference type="Pfam" id="PF13470">
    <property type="entry name" value="PIN_3"/>
    <property type="match status" value="1"/>
</dbReference>
<reference evidence="2 3" key="1">
    <citation type="submission" date="2017-09" db="EMBL/GenBank/DDBJ databases">
        <title>Depth-based differentiation of microbial function through sediment-hosted aquifers and enrichment of novel symbionts in the deep terrestrial subsurface.</title>
        <authorList>
            <person name="Probst A.J."/>
            <person name="Ladd B."/>
            <person name="Jarett J.K."/>
            <person name="Geller-Mcgrath D.E."/>
            <person name="Sieber C.M."/>
            <person name="Emerson J.B."/>
            <person name="Anantharaman K."/>
            <person name="Thomas B.C."/>
            <person name="Malmstrom R."/>
            <person name="Stieglmeier M."/>
            <person name="Klingl A."/>
            <person name="Woyke T."/>
            <person name="Ryan C.M."/>
            <person name="Banfield J.F."/>
        </authorList>
    </citation>
    <scope>NUCLEOTIDE SEQUENCE [LARGE SCALE GENOMIC DNA]</scope>
    <source>
        <strain evidence="2">CG22_combo_CG10-13_8_21_14_all_38_20</strain>
    </source>
</reference>
<dbReference type="InterPro" id="IPR002716">
    <property type="entry name" value="PIN_dom"/>
</dbReference>
<dbReference type="EMBL" id="PCTA01000022">
    <property type="protein sequence ID" value="PIP61639.1"/>
    <property type="molecule type" value="Genomic_DNA"/>
</dbReference>
<evidence type="ECO:0000313" key="2">
    <source>
        <dbReference type="EMBL" id="PIP61639.1"/>
    </source>
</evidence>
<feature type="domain" description="PIN" evidence="1">
    <location>
        <begin position="2"/>
        <end position="109"/>
    </location>
</feature>
<organism evidence="2 3">
    <name type="scientific">Candidatus Roizmanbacteria bacterium CG22_combo_CG10-13_8_21_14_all_38_20</name>
    <dbReference type="NCBI Taxonomy" id="1974862"/>
    <lineage>
        <taxon>Bacteria</taxon>
        <taxon>Candidatus Roizmaniibacteriota</taxon>
    </lineage>
</organism>
<evidence type="ECO:0000259" key="1">
    <source>
        <dbReference type="Pfam" id="PF13470"/>
    </source>
</evidence>
<accession>A0A2H0BVR8</accession>
<dbReference type="InterPro" id="IPR029060">
    <property type="entry name" value="PIN-like_dom_sf"/>
</dbReference>
<gene>
    <name evidence="2" type="ORF">COW99_03290</name>
</gene>
<comment type="caution">
    <text evidence="2">The sequence shown here is derived from an EMBL/GenBank/DDBJ whole genome shotgun (WGS) entry which is preliminary data.</text>
</comment>
<sequence>MRIFLDSDVIISSLLSSSGASHFLIHQTQVKLLISSISHKELKVVIKRLNIEPSKLKDLINKKFEVLTINNSQEDIKQKYMNFVVDIGDAHIVAGANKGNSKYLITYNLKHFKKDKIKNELDISIMTPALFLQYLRLN</sequence>
<dbReference type="AlphaFoldDB" id="A0A2H0BVR8"/>
<protein>
    <recommendedName>
        <fullName evidence="1">PIN domain-containing protein</fullName>
    </recommendedName>
</protein>
<name>A0A2H0BVR8_9BACT</name>
<evidence type="ECO:0000313" key="3">
    <source>
        <dbReference type="Proteomes" id="UP000231246"/>
    </source>
</evidence>
<dbReference type="Gene3D" id="3.40.50.1010">
    <property type="entry name" value="5'-nuclease"/>
    <property type="match status" value="1"/>
</dbReference>
<proteinExistence type="predicted"/>
<dbReference type="PANTHER" id="PTHR34610">
    <property type="entry name" value="SSL7007 PROTEIN"/>
    <property type="match status" value="1"/>
</dbReference>